<sequence>MKLTVYFDGTFWFALVEHVNCKGQYKAFRYPFGKEPKDFDVWYFILKELPRLIKKYDSIETDSYAHELPQPKKMNPKRMQRALNKSKKQGAISTKAQVEMKKLHQALKKEKKTQNKEKRQALKRYQYQLKQEKRHQKKQGH</sequence>
<dbReference type="Proteomes" id="UP000003573">
    <property type="component" value="Unassembled WGS sequence"/>
</dbReference>
<dbReference type="RefSeq" id="WP_003080581.1">
    <property type="nucleotide sequence ID" value="NZ_AEUW02000001.1"/>
</dbReference>
<keyword evidence="3" id="KW-1185">Reference proteome</keyword>
<name>G5JX66_9STRE</name>
<dbReference type="InterPro" id="IPR016787">
    <property type="entry name" value="UCP021328"/>
</dbReference>
<dbReference type="STRING" id="764298.STRMA_1935"/>
<comment type="caution">
    <text evidence="2">The sequence shown here is derived from an EMBL/GenBank/DDBJ whole genome shotgun (WGS) entry which is preliminary data.</text>
</comment>
<dbReference type="EMBL" id="AEUW02000001">
    <property type="protein sequence ID" value="EHJ52505.1"/>
    <property type="molecule type" value="Genomic_DNA"/>
</dbReference>
<dbReference type="PIRSF" id="PIRSF021328">
    <property type="entry name" value="UCP021328"/>
    <property type="match status" value="1"/>
</dbReference>
<evidence type="ECO:0000313" key="3">
    <source>
        <dbReference type="Proteomes" id="UP000003573"/>
    </source>
</evidence>
<proteinExistence type="predicted"/>
<evidence type="ECO:0000313" key="2">
    <source>
        <dbReference type="EMBL" id="EHJ52505.1"/>
    </source>
</evidence>
<feature type="coiled-coil region" evidence="1">
    <location>
        <begin position="100"/>
        <end position="135"/>
    </location>
</feature>
<protein>
    <recommendedName>
        <fullName evidence="4">PF11208 family protein</fullName>
    </recommendedName>
</protein>
<gene>
    <name evidence="2" type="ORF">STRMA_1935</name>
</gene>
<evidence type="ECO:0008006" key="4">
    <source>
        <dbReference type="Google" id="ProtNLM"/>
    </source>
</evidence>
<evidence type="ECO:0000256" key="1">
    <source>
        <dbReference type="SAM" id="Coils"/>
    </source>
</evidence>
<organism evidence="2 3">
    <name type="scientific">Streptococcus macacae NCTC 11558</name>
    <dbReference type="NCBI Taxonomy" id="764298"/>
    <lineage>
        <taxon>Bacteria</taxon>
        <taxon>Bacillati</taxon>
        <taxon>Bacillota</taxon>
        <taxon>Bacilli</taxon>
        <taxon>Lactobacillales</taxon>
        <taxon>Streptococcaceae</taxon>
        <taxon>Streptococcus</taxon>
    </lineage>
</organism>
<dbReference type="Pfam" id="PF11208">
    <property type="entry name" value="DUF2992"/>
    <property type="match status" value="1"/>
</dbReference>
<dbReference type="AlphaFoldDB" id="G5JX66"/>
<accession>G5JX66</accession>
<keyword evidence="1" id="KW-0175">Coiled coil</keyword>
<reference evidence="2 3" key="1">
    <citation type="journal article" date="2014" name="Int. J. Syst. Evol. Microbiol.">
        <title>Phylogenomics and the dynamic genome evolution of the genus Streptococcus.</title>
        <authorList>
            <consortium name="The Broad Institute Genome Sequencing Platform"/>
            <person name="Richards V.P."/>
            <person name="Palmer S.R."/>
            <person name="Pavinski Bitar P.D."/>
            <person name="Qin X."/>
            <person name="Weinstock G.M."/>
            <person name="Highlander S.K."/>
            <person name="Town C.D."/>
            <person name="Burne R.A."/>
            <person name="Stanhope M.J."/>
        </authorList>
    </citation>
    <scope>NUCLEOTIDE SEQUENCE [LARGE SCALE GENOMIC DNA]</scope>
    <source>
        <strain evidence="2 3">NCTC 11558</strain>
    </source>
</reference>